<dbReference type="GO" id="GO:0005730">
    <property type="term" value="C:nucleolus"/>
    <property type="evidence" value="ECO:0007669"/>
    <property type="project" value="TreeGrafter"/>
</dbReference>
<feature type="compositionally biased region" description="Acidic residues" evidence="1">
    <location>
        <begin position="46"/>
        <end position="64"/>
    </location>
</feature>
<dbReference type="GO" id="GO:0000463">
    <property type="term" value="P:maturation of LSU-rRNA from tricistronic rRNA transcript (SSU-rRNA, 5.8S rRNA, LSU-rRNA)"/>
    <property type="evidence" value="ECO:0007669"/>
    <property type="project" value="TreeGrafter"/>
</dbReference>
<dbReference type="EMBL" id="CAKOGP040000001">
    <property type="protein sequence ID" value="CAJ1918000.1"/>
    <property type="molecule type" value="Genomic_DNA"/>
</dbReference>
<accession>A0AAD2CLE9</accession>
<reference evidence="3" key="1">
    <citation type="submission" date="2023-08" db="EMBL/GenBank/DDBJ databases">
        <authorList>
            <person name="Audoor S."/>
            <person name="Bilcke G."/>
        </authorList>
    </citation>
    <scope>NUCLEOTIDE SEQUENCE</scope>
</reference>
<feature type="region of interest" description="Disordered" evidence="1">
    <location>
        <begin position="1590"/>
        <end position="1623"/>
    </location>
</feature>
<dbReference type="GO" id="GO:0000466">
    <property type="term" value="P:maturation of 5.8S rRNA from tricistronic rRNA transcript (SSU-rRNA, 5.8S rRNA, LSU-rRNA)"/>
    <property type="evidence" value="ECO:0007669"/>
    <property type="project" value="TreeGrafter"/>
</dbReference>
<dbReference type="PANTHER" id="PTHR13500">
    <property type="entry name" value="NUCLEOLAR PRERIBOSOMAL-ASSOCIATED PROTEIN 1"/>
    <property type="match status" value="1"/>
</dbReference>
<feature type="compositionally biased region" description="Polar residues" evidence="1">
    <location>
        <begin position="1591"/>
        <end position="1621"/>
    </location>
</feature>
<evidence type="ECO:0000259" key="2">
    <source>
        <dbReference type="Pfam" id="PF16201"/>
    </source>
</evidence>
<feature type="compositionally biased region" description="Basic and acidic residues" evidence="1">
    <location>
        <begin position="65"/>
        <end position="77"/>
    </location>
</feature>
<dbReference type="InterPro" id="IPR032436">
    <property type="entry name" value="URB1_C"/>
</dbReference>
<dbReference type="PANTHER" id="PTHR13500:SF0">
    <property type="entry name" value="NUCLEOLAR PRE-RIBOSOMAL-ASSOCIATED PROTEIN 1"/>
    <property type="match status" value="1"/>
</dbReference>
<dbReference type="Proteomes" id="UP001295423">
    <property type="component" value="Unassembled WGS sequence"/>
</dbReference>
<keyword evidence="4" id="KW-1185">Reference proteome</keyword>
<proteinExistence type="predicted"/>
<protein>
    <recommendedName>
        <fullName evidence="2">URB1 C-terminal domain-containing protein</fullName>
    </recommendedName>
</protein>
<name>A0AAD2CLE9_9STRA</name>
<dbReference type="InterPro" id="IPR039844">
    <property type="entry name" value="URB1"/>
</dbReference>
<feature type="region of interest" description="Disordered" evidence="1">
    <location>
        <begin position="43"/>
        <end position="77"/>
    </location>
</feature>
<dbReference type="Pfam" id="PF16201">
    <property type="entry name" value="NopRA1"/>
    <property type="match status" value="1"/>
</dbReference>
<comment type="caution">
    <text evidence="3">The sequence shown here is derived from an EMBL/GenBank/DDBJ whole genome shotgun (WGS) entry which is preliminary data.</text>
</comment>
<evidence type="ECO:0000313" key="3">
    <source>
        <dbReference type="EMBL" id="CAJ1918000.1"/>
    </source>
</evidence>
<evidence type="ECO:0000313" key="4">
    <source>
        <dbReference type="Proteomes" id="UP001295423"/>
    </source>
</evidence>
<organism evidence="3 4">
    <name type="scientific">Cylindrotheca closterium</name>
    <dbReference type="NCBI Taxonomy" id="2856"/>
    <lineage>
        <taxon>Eukaryota</taxon>
        <taxon>Sar</taxon>
        <taxon>Stramenopiles</taxon>
        <taxon>Ochrophyta</taxon>
        <taxon>Bacillariophyta</taxon>
        <taxon>Bacillariophyceae</taxon>
        <taxon>Bacillariophycidae</taxon>
        <taxon>Bacillariales</taxon>
        <taxon>Bacillariaceae</taxon>
        <taxon>Cylindrotheca</taxon>
    </lineage>
</organism>
<evidence type="ECO:0000256" key="1">
    <source>
        <dbReference type="SAM" id="MobiDB-lite"/>
    </source>
</evidence>
<sequence length="2170" mass="241045">MTDKQTTIGASEFAATLNGDDPHEILRVLKLFAKSVQKERQLALFDEQDESDSDSSDDDDEGDVEERPAKKLKKDEQWKEDSASYHVPFVGTAVSRSDVSEVVAGQWPTGLLEAYLNKSPLAIELMSDDISSSEGKIHRSLLRKKHMKTSRAIKKAYLNAVAQLLTAVIPIRKLRQQNSEDMYNSSAEEDSDVAVVDVSSDAKYGKFLPALLKKRLPECINVLNEETSSGRGKTGVLGGCGNLAVPALKLIQNIVFASTANARLVAKYLDEELHHGVLRCLLRPLPPKVNSKSEKVASSSDISRRLEARTETMELANFLLKMQDTVVNTYICTSGSKERKVKPGILFVALREGLLPGKAKSQSPNDIDNDGDATDYMDAVADLLKSFRLLILNQPKSMNSRLLSELLSGEPIQNLCFLLTHAPRLSGKNTYLSIVNEKDTYGGDIESLPNVGLEARRIVFPLLYDSSRSPYLSASKHGKLDAQHLGKILLSLLWTPSGGIGMQKFLIACAQKTPALLPILFRLLTFPDPKHAYDFVATAHFVSALLLQGPSVEDCLTGEEGSNVQEILLALFPEKFKKQALTKAMQSKNSLVVMGCIMLFSNVLKRLEKLRADASKSLKWSDDFIQEATDTTLQLFPDIQVLLKIRMSFDAFSRSKESAIVNERLFQVIILIVKVSPTSVQTAGFDWMKLVPNDTNRFFKAVPFVQRSLLRTLRHVIKVWDAFKNVLEIMLHTKEGSVYKDSRVIAINLLVRMLQSRWTDENSESFIRYESECWINGLTIDSLPSFCALLRDVTENELQIVATIGDVWSRCKAVGPMTCSLLLFAAWATEKPLAAFAKLFSQVSLRVMLFHRSPLVVANLIHFADKESSWSEGESVPEFTKDLVHYASMLRHFDGVDGTVERKTLGKIFNSLVGKGDIITMALTWVHSKSSITLESFLNEIESDRLTEDASALARFLIHVNIISDEGSEAAIRCWTLLLNIAVKILSGSDPNDYKNDIIHDISLCCPDDNRLPLLVASCPIGTCDDYTHSGFCKLTEVLTSADSNASSKDRRVCICKFLLLWDTIPMSFVARSQLQIIDSCDRTSERSAETSIGFALEFLKRTNSIWETASCNVNVVRSLFLKWWALVSVGGSDSSLIGFRTQTCLALTSVLENCDSLSAIVVALIQSKPLDDFVLRCLSSDVPSGTGLLAAAVRNDPFLLSPKVLQNIDIVNLNDKVTTKGQELDSLVMVIVRRSIDSLSKENLQMLYEKVFERVKLSLSNVVVGDQKLADTLSTIKVCGALLQSSGERMSVIVPEVIFQHIVTILKIEKSRWHPGVFSLCSMAIAIVKNADTQQRLELKAILYLRLSEWIALGFKEEFRIKDPKESCLTSFLLLLQDVQSSDLDALKRGNTALTLKIVRSCLKYGIGLAEQSPAQSSLSLELVKTLLERIGDPKSHHSALDFLGAPISSIFDLLKSHSKFREVLSSSSPELDIVKLELVRLMVCCIRLSPQGVTIDAGMWTSVFAAFDCGLSELDIEIRKLFMACCDLQGEEIQVPYMDEFRWKSCVESGKSDKVNWDWLAEALDPVRLRATVSQFPVHDTVDMCSEDIGSSVTEGDSDSQNSDSEMSVDQDSVSSGQTAVAAEVNRRVEWTRDHTDLRYSPAFLLPLVLGALESTLPNKETKAAEIEATVDALSDSLKDSGRSQLNRLVRMVQKLCDAGVHSLCLAALASTCNKVRQCSSAILSVLLLGCNSEESRSLSSWRNRPQVSMVLNSIQLAFVIKKATNKLNGVNFGVQPLSPLVSTFLARASYSVCKPDDALFVPLNRFFLKNEKDHGAFQDMNRLPGFISLFCSAAEDPTQSRQERMWALQLVRDGFRDSSCYRLIAECHAPELILTSFENLRLSQLPDAMKDAEYALMMTVFKKMFSMGSSRVMNHLVSRIGVLSWMRSWCTTWTVQESFPRVNSRIAMCELVGCIAEQSFLNEPPRTDSFLYELCALAEPMIILGARTKKTDEGFATLIETICNAVKSIKRSVLKHKEAFSFSDIQPLGLSIKRSLDFWKVLDGDVLARAVVALSAVPLRLDQPTEEERESLISILLRSCLQCVDSGTDDQVVLMNRLLLAQKQFGAPSMANTDTIRNLLTVRPTFVTSKHRLVLFNACLRGTVSENELSCREHEIALALLEAAPEF</sequence>
<gene>
    <name evidence="3" type="ORF">CYCCA115_LOCUS800</name>
</gene>
<feature type="domain" description="URB1 C-terminal" evidence="2">
    <location>
        <begin position="1705"/>
        <end position="1928"/>
    </location>
</feature>